<dbReference type="UniPathway" id="UPA00138"/>
<evidence type="ECO:0000256" key="9">
    <source>
        <dbReference type="ARBA" id="ARBA00047371"/>
    </source>
</evidence>
<dbReference type="SUPFAM" id="SSF53795">
    <property type="entry name" value="PEP carboxykinase-like"/>
    <property type="match status" value="1"/>
</dbReference>
<evidence type="ECO:0000256" key="4">
    <source>
        <dbReference type="ARBA" id="ARBA00022432"/>
    </source>
</evidence>
<organism evidence="11">
    <name type="scientific">Nephromyces sp. MMRI</name>
    <dbReference type="NCBI Taxonomy" id="2496275"/>
    <lineage>
        <taxon>Eukaryota</taxon>
        <taxon>Sar</taxon>
        <taxon>Alveolata</taxon>
        <taxon>Apicomplexa</taxon>
        <taxon>Aconoidasida</taxon>
        <taxon>Nephromycida</taxon>
        <taxon>Nephromyces</taxon>
    </lineage>
</organism>
<dbReference type="NCBIfam" id="TIGR00224">
    <property type="entry name" value="pckA"/>
    <property type="match status" value="1"/>
</dbReference>
<dbReference type="Gene3D" id="2.170.8.10">
    <property type="entry name" value="Phosphoenolpyruvate Carboxykinase, domain 2"/>
    <property type="match status" value="1"/>
</dbReference>
<dbReference type="HAMAP" id="MF_00453">
    <property type="entry name" value="PEPCK_ATP"/>
    <property type="match status" value="1"/>
</dbReference>
<keyword evidence="6" id="KW-0210">Decarboxylase</keyword>
<dbReference type="CDD" id="cd00484">
    <property type="entry name" value="PEPCK_ATP"/>
    <property type="match status" value="1"/>
</dbReference>
<dbReference type="GO" id="GO:0006094">
    <property type="term" value="P:gluconeogenesis"/>
    <property type="evidence" value="ECO:0007669"/>
    <property type="project" value="UniProtKB-UniPathway"/>
</dbReference>
<sequence>MRRQSFEDVLSTFGHKSQNSINNDQFEDSNSFNMHSNHVEILKNFTMKLSKQLQHSTPSESVMSEFDNFIFGQLQHEHSGYIEVRQQYGINVQNLYYNSSTATLYEIALGHEKDSHISSTGALCCSSGSKTGRSPSDKRIVKETSSMSKIWWGKVNIPLEEKSYLINRERAIDYLNLQERLFIIDGYAGWDPEFRVRVRVLTTRAYHALFMQNMLIKPDNSTLEDFNPDFIIYNAGCFVANRYTTGVTSQTSVSISFERGEMVILGTQYAGEMKKGVLTLMMFLMPMCNQLPLHSSCNVGPKGDVTLFFGLSGTGKTTLSADPLRELIGDDEHVWTDKGIFNIEGGCYAKCKDLSKDQEPEIFDAIKFGSVLENIVLDKNTHVVDYKDVSITENTRCAYPLEFIKSAKDIGLIDTHPSNIILLTCDAFGILPPVSLLTTEQTMYHFISGYTSKMAGTEQGVFAPTATFSACFGAPFLPLHPMVYAEKLGERLREHSSTVWLINTGWVCGSYGSATGHRIPLKYTRKIIDSIHDNSLIKREFRKMDVFQFKIPESIEGIPSEILDPKQSWADQDEYNNKILHLANLFSSNFEQFKDKATDAVLAAGPQI</sequence>
<dbReference type="SUPFAM" id="SSF68923">
    <property type="entry name" value="PEP carboxykinase N-terminal domain"/>
    <property type="match status" value="1"/>
</dbReference>
<keyword evidence="7" id="KW-0067">ATP-binding</keyword>
<reference evidence="11" key="1">
    <citation type="journal article" date="2018" name="Genome Biol. Evol.">
        <title>Nephromyces encodes a urate metabolism pathway and predicted peroxisomes, demonstrating these are not ancient losses of apicomplexans.</title>
        <authorList>
            <person name="Paight C."/>
            <person name="Slamovits C.H."/>
            <person name="Saffo M.B."/>
            <person name="Lane C.E."/>
        </authorList>
    </citation>
    <scope>NUCLEOTIDE SEQUENCE</scope>
    <source>
        <strain evidence="10">Neph423</strain>
        <strain evidence="11">Neph449</strain>
    </source>
</reference>
<dbReference type="EMBL" id="MK266192">
    <property type="protein sequence ID" value="AZL94676.1"/>
    <property type="molecule type" value="mRNA"/>
</dbReference>
<evidence type="ECO:0000256" key="2">
    <source>
        <dbReference type="ARBA" id="ARBA00006052"/>
    </source>
</evidence>
<dbReference type="PANTHER" id="PTHR30031">
    <property type="entry name" value="PHOSPHOENOLPYRUVATE CARBOXYKINASE ATP"/>
    <property type="match status" value="1"/>
</dbReference>
<accession>A0A3Q8UC35</accession>
<dbReference type="InterPro" id="IPR001272">
    <property type="entry name" value="PEP_carboxykinase_ATP"/>
</dbReference>
<dbReference type="EC" id="4.1.1.49" evidence="3"/>
<dbReference type="PANTHER" id="PTHR30031:SF0">
    <property type="entry name" value="PHOSPHOENOLPYRUVATE CARBOXYKINASE (ATP)"/>
    <property type="match status" value="1"/>
</dbReference>
<dbReference type="GO" id="GO:0016301">
    <property type="term" value="F:kinase activity"/>
    <property type="evidence" value="ECO:0007669"/>
    <property type="project" value="UniProtKB-KW"/>
</dbReference>
<evidence type="ECO:0000256" key="5">
    <source>
        <dbReference type="ARBA" id="ARBA00022741"/>
    </source>
</evidence>
<keyword evidence="4" id="KW-0312">Gluconeogenesis</keyword>
<evidence type="ECO:0000256" key="1">
    <source>
        <dbReference type="ARBA" id="ARBA00004742"/>
    </source>
</evidence>
<keyword evidence="8" id="KW-0456">Lyase</keyword>
<dbReference type="InterPro" id="IPR008210">
    <property type="entry name" value="PEP_carboxykinase_N"/>
</dbReference>
<keyword evidence="11" id="KW-0808">Transferase</keyword>
<dbReference type="Gene3D" id="3.40.449.10">
    <property type="entry name" value="Phosphoenolpyruvate Carboxykinase, domain 1"/>
    <property type="match status" value="1"/>
</dbReference>
<evidence type="ECO:0000256" key="7">
    <source>
        <dbReference type="ARBA" id="ARBA00022840"/>
    </source>
</evidence>
<dbReference type="Gene3D" id="3.90.228.20">
    <property type="match status" value="1"/>
</dbReference>
<dbReference type="FunFam" id="2.170.8.10:FF:000001">
    <property type="entry name" value="Phosphoenolpyruvate carboxykinase (ATP)"/>
    <property type="match status" value="1"/>
</dbReference>
<evidence type="ECO:0000313" key="10">
    <source>
        <dbReference type="EMBL" id="AZL94676.1"/>
    </source>
</evidence>
<comment type="pathway">
    <text evidence="1">Carbohydrate biosynthesis; gluconeogenesis.</text>
</comment>
<comment type="catalytic activity">
    <reaction evidence="9">
        <text>oxaloacetate + ATP = phosphoenolpyruvate + ADP + CO2</text>
        <dbReference type="Rhea" id="RHEA:18617"/>
        <dbReference type="ChEBI" id="CHEBI:16452"/>
        <dbReference type="ChEBI" id="CHEBI:16526"/>
        <dbReference type="ChEBI" id="CHEBI:30616"/>
        <dbReference type="ChEBI" id="CHEBI:58702"/>
        <dbReference type="ChEBI" id="CHEBI:456216"/>
        <dbReference type="EC" id="4.1.1.49"/>
    </reaction>
</comment>
<dbReference type="InterPro" id="IPR013035">
    <property type="entry name" value="PEP_carboxykinase_C"/>
</dbReference>
<evidence type="ECO:0000256" key="3">
    <source>
        <dbReference type="ARBA" id="ARBA00012363"/>
    </source>
</evidence>
<dbReference type="PIRSF" id="PIRSF006294">
    <property type="entry name" value="PEP_crbxkin"/>
    <property type="match status" value="1"/>
</dbReference>
<evidence type="ECO:0000313" key="11">
    <source>
        <dbReference type="EMBL" id="AZL94678.1"/>
    </source>
</evidence>
<dbReference type="NCBIfam" id="NF006821">
    <property type="entry name" value="PRK09344.1-3"/>
    <property type="match status" value="1"/>
</dbReference>
<evidence type="ECO:0000256" key="6">
    <source>
        <dbReference type="ARBA" id="ARBA00022793"/>
    </source>
</evidence>
<dbReference type="NCBIfam" id="NF006820">
    <property type="entry name" value="PRK09344.1-2"/>
    <property type="match status" value="1"/>
</dbReference>
<keyword evidence="11" id="KW-0670">Pyruvate</keyword>
<dbReference type="EMBL" id="MK266218">
    <property type="protein sequence ID" value="AZL94678.1"/>
    <property type="molecule type" value="mRNA"/>
</dbReference>
<dbReference type="Pfam" id="PF01293">
    <property type="entry name" value="PEPCK_ATP"/>
    <property type="match status" value="1"/>
</dbReference>
<dbReference type="GO" id="GO:0005524">
    <property type="term" value="F:ATP binding"/>
    <property type="evidence" value="ECO:0007669"/>
    <property type="project" value="UniProtKB-KW"/>
</dbReference>
<dbReference type="AlphaFoldDB" id="A0A3Q8UC35"/>
<dbReference type="GO" id="GO:0005829">
    <property type="term" value="C:cytosol"/>
    <property type="evidence" value="ECO:0007669"/>
    <property type="project" value="TreeGrafter"/>
</dbReference>
<protein>
    <recommendedName>
        <fullName evidence="3">phosphoenolpyruvate carboxykinase (ATP)</fullName>
        <ecNumber evidence="3">4.1.1.49</ecNumber>
    </recommendedName>
</protein>
<evidence type="ECO:0000256" key="8">
    <source>
        <dbReference type="ARBA" id="ARBA00023239"/>
    </source>
</evidence>
<dbReference type="InterPro" id="IPR015994">
    <property type="entry name" value="PEPCK_ATP_CS"/>
</dbReference>
<name>A0A3Q8UC35_9APIC</name>
<dbReference type="PROSITE" id="PS00532">
    <property type="entry name" value="PEPCK_ATP"/>
    <property type="match status" value="1"/>
</dbReference>
<dbReference type="GO" id="GO:0004612">
    <property type="term" value="F:phosphoenolpyruvate carboxykinase (ATP) activity"/>
    <property type="evidence" value="ECO:0007669"/>
    <property type="project" value="UniProtKB-EC"/>
</dbReference>
<keyword evidence="5" id="KW-0547">Nucleotide-binding</keyword>
<proteinExistence type="evidence at transcript level"/>
<comment type="similarity">
    <text evidence="2">Belongs to the phosphoenolpyruvate carboxykinase (ATP) family.</text>
</comment>
<keyword evidence="11" id="KW-0418">Kinase</keyword>